<dbReference type="PANTHER" id="PTHR30469:SF33">
    <property type="entry name" value="SLR1207 PROTEIN"/>
    <property type="match status" value="1"/>
</dbReference>
<evidence type="ECO:0000313" key="7">
    <source>
        <dbReference type="Proteomes" id="UP001056426"/>
    </source>
</evidence>
<reference evidence="6" key="1">
    <citation type="submission" date="2022-05" db="EMBL/GenBank/DDBJ databases">
        <authorList>
            <person name="Sun X."/>
        </authorList>
    </citation>
    <scope>NUCLEOTIDE SEQUENCE</scope>
    <source>
        <strain evidence="6">Ai-910</strain>
    </source>
</reference>
<feature type="domain" description="Multidrug resistance protein MdtA-like alpha-helical hairpin" evidence="3">
    <location>
        <begin position="99"/>
        <end position="168"/>
    </location>
</feature>
<sequence length="393" mass="42428">MSRKKIILLAVAVVVVVLLLIPFLKKKPAPTASVKAATPVVATILNSVSATGTVEPIEQVEVGTQVSGIVDKVYVEYNSVVKKGQLLAEIDKSTLKARLLQSKASMAAAENELTYQTQNFNRTKKLAEAEMVSETEYESALYKLNNAKTTVDRLKSEVEQAEVNLYYAEIYSPIDGVVLDKVVEVGQTVAASFNTPTMFTIAKDLKQMQVEAAVDEADIGQVAEGQRVEFSVDAYPGEIFTGTVTQVRLMPVTNNNVVTYTVIIDAPNPELKLKPGLTAVVTIITSEKHDVLTIPQSAIGLMIMPESLPGFEIVPPSMQQGPPKRGSSLVWIKEGNKLQAKFVETGVSDRANVEVLGGIAETDSIVISVGSTSNSMPMEGFSSPFMPGPPRRR</sequence>
<reference evidence="6" key="2">
    <citation type="submission" date="2022-06" db="EMBL/GenBank/DDBJ databases">
        <title>Xiashengella guii gen. nov. sp. nov., a bacterium isolated form anaerobic digestion tank.</title>
        <authorList>
            <person name="Huang H."/>
        </authorList>
    </citation>
    <scope>NUCLEOTIDE SEQUENCE</scope>
    <source>
        <strain evidence="6">Ai-910</strain>
    </source>
</reference>
<dbReference type="PANTHER" id="PTHR30469">
    <property type="entry name" value="MULTIDRUG RESISTANCE PROTEIN MDTA"/>
    <property type="match status" value="1"/>
</dbReference>
<dbReference type="GO" id="GO:0015562">
    <property type="term" value="F:efflux transmembrane transporter activity"/>
    <property type="evidence" value="ECO:0007669"/>
    <property type="project" value="TreeGrafter"/>
</dbReference>
<name>A0A9J6ZM10_9BACT</name>
<evidence type="ECO:0000259" key="3">
    <source>
        <dbReference type="Pfam" id="PF25876"/>
    </source>
</evidence>
<feature type="domain" description="CusB-like beta-barrel" evidence="5">
    <location>
        <begin position="210"/>
        <end position="284"/>
    </location>
</feature>
<feature type="domain" description="Multidrug resistance protein MdtA-like barrel-sandwich hybrid" evidence="4">
    <location>
        <begin position="58"/>
        <end position="196"/>
    </location>
</feature>
<accession>A0A9J6ZM10</accession>
<dbReference type="GO" id="GO:1990281">
    <property type="term" value="C:efflux pump complex"/>
    <property type="evidence" value="ECO:0007669"/>
    <property type="project" value="TreeGrafter"/>
</dbReference>
<dbReference type="InterPro" id="IPR058624">
    <property type="entry name" value="MdtA-like_HH"/>
</dbReference>
<evidence type="ECO:0000259" key="4">
    <source>
        <dbReference type="Pfam" id="PF25917"/>
    </source>
</evidence>
<evidence type="ECO:0000259" key="5">
    <source>
        <dbReference type="Pfam" id="PF25954"/>
    </source>
</evidence>
<dbReference type="EMBL" id="CP098400">
    <property type="protein sequence ID" value="URW78890.1"/>
    <property type="molecule type" value="Genomic_DNA"/>
</dbReference>
<dbReference type="InterPro" id="IPR058792">
    <property type="entry name" value="Beta-barrel_RND_2"/>
</dbReference>
<dbReference type="Pfam" id="PF25954">
    <property type="entry name" value="Beta-barrel_RND_2"/>
    <property type="match status" value="1"/>
</dbReference>
<dbReference type="Gene3D" id="2.40.50.100">
    <property type="match status" value="1"/>
</dbReference>
<protein>
    <submittedName>
        <fullName evidence="6">Efflux RND transporter periplasmic adaptor subunit</fullName>
    </submittedName>
</protein>
<dbReference type="Gene3D" id="2.40.420.20">
    <property type="match status" value="1"/>
</dbReference>
<evidence type="ECO:0000256" key="1">
    <source>
        <dbReference type="ARBA" id="ARBA00009477"/>
    </source>
</evidence>
<comment type="similarity">
    <text evidence="1">Belongs to the membrane fusion protein (MFP) (TC 8.A.1) family.</text>
</comment>
<dbReference type="RefSeq" id="WP_250722341.1">
    <property type="nucleotide sequence ID" value="NZ_CP098400.1"/>
</dbReference>
<dbReference type="InterPro" id="IPR058625">
    <property type="entry name" value="MdtA-like_BSH"/>
</dbReference>
<dbReference type="Pfam" id="PF25876">
    <property type="entry name" value="HH_MFP_RND"/>
    <property type="match status" value="1"/>
</dbReference>
<keyword evidence="2" id="KW-0175">Coiled coil</keyword>
<feature type="coiled-coil region" evidence="2">
    <location>
        <begin position="137"/>
        <end position="164"/>
    </location>
</feature>
<dbReference type="AlphaFoldDB" id="A0A9J6ZM10"/>
<dbReference type="KEGG" id="alkq:M9189_08470"/>
<dbReference type="Gene3D" id="1.10.287.470">
    <property type="entry name" value="Helix hairpin bin"/>
    <property type="match status" value="1"/>
</dbReference>
<gene>
    <name evidence="6" type="ORF">M9189_08470</name>
</gene>
<dbReference type="Pfam" id="PF25917">
    <property type="entry name" value="BSH_RND"/>
    <property type="match status" value="1"/>
</dbReference>
<dbReference type="Gene3D" id="2.40.30.170">
    <property type="match status" value="1"/>
</dbReference>
<dbReference type="NCBIfam" id="TIGR01730">
    <property type="entry name" value="RND_mfp"/>
    <property type="match status" value="1"/>
</dbReference>
<evidence type="ECO:0000256" key="2">
    <source>
        <dbReference type="SAM" id="Coils"/>
    </source>
</evidence>
<proteinExistence type="inferred from homology"/>
<dbReference type="SUPFAM" id="SSF111369">
    <property type="entry name" value="HlyD-like secretion proteins"/>
    <property type="match status" value="1"/>
</dbReference>
<evidence type="ECO:0000313" key="6">
    <source>
        <dbReference type="EMBL" id="URW78890.1"/>
    </source>
</evidence>
<dbReference type="Proteomes" id="UP001056426">
    <property type="component" value="Chromosome"/>
</dbReference>
<keyword evidence="7" id="KW-1185">Reference proteome</keyword>
<dbReference type="InterPro" id="IPR006143">
    <property type="entry name" value="RND_pump_MFP"/>
</dbReference>
<organism evidence="6 7">
    <name type="scientific">Xiashengella succiniciproducens</name>
    <dbReference type="NCBI Taxonomy" id="2949635"/>
    <lineage>
        <taxon>Bacteria</taxon>
        <taxon>Pseudomonadati</taxon>
        <taxon>Bacteroidota</taxon>
        <taxon>Bacteroidia</taxon>
        <taxon>Marinilabiliales</taxon>
        <taxon>Marinilabiliaceae</taxon>
        <taxon>Xiashengella</taxon>
    </lineage>
</organism>
<dbReference type="FunFam" id="2.40.30.170:FF:000010">
    <property type="entry name" value="Efflux RND transporter periplasmic adaptor subunit"/>
    <property type="match status" value="1"/>
</dbReference>